<dbReference type="Proteomes" id="UP000434957">
    <property type="component" value="Unassembled WGS sequence"/>
</dbReference>
<keyword evidence="3" id="KW-1185">Reference proteome</keyword>
<name>A0A6A4DZ54_9STRA</name>
<reference evidence="2 3" key="1">
    <citation type="submission" date="2018-08" db="EMBL/GenBank/DDBJ databases">
        <title>Genomic investigation of the strawberry pathogen Phytophthora fragariae indicates pathogenicity is determined by transcriptional variation in three key races.</title>
        <authorList>
            <person name="Adams T.M."/>
            <person name="Armitage A.D."/>
            <person name="Sobczyk M.K."/>
            <person name="Bates H.J."/>
            <person name="Dunwell J.M."/>
            <person name="Nellist C.F."/>
            <person name="Harrison R.J."/>
        </authorList>
    </citation>
    <scope>NUCLEOTIDE SEQUENCE [LARGE SCALE GENOMIC DNA]</scope>
    <source>
        <strain evidence="2 3">SCRP333</strain>
    </source>
</reference>
<sequence>MKHCHDNLDEFFVDEEIDAVYESTLATPPSAKPSLRGLGESSDEEGNNDHDEFEAIQKPIRLEFPKIDDRAFPPGIRKAAGFSWREGDAG</sequence>
<dbReference type="EMBL" id="QXFT01001566">
    <property type="protein sequence ID" value="KAE9315368.1"/>
    <property type="molecule type" value="Genomic_DNA"/>
</dbReference>
<gene>
    <name evidence="2" type="ORF">PR003_g19007</name>
</gene>
<comment type="caution">
    <text evidence="2">The sequence shown here is derived from an EMBL/GenBank/DDBJ whole genome shotgun (WGS) entry which is preliminary data.</text>
</comment>
<accession>A0A6A4DZ54</accession>
<feature type="region of interest" description="Disordered" evidence="1">
    <location>
        <begin position="23"/>
        <end position="51"/>
    </location>
</feature>
<proteinExistence type="predicted"/>
<evidence type="ECO:0000256" key="1">
    <source>
        <dbReference type="SAM" id="MobiDB-lite"/>
    </source>
</evidence>
<evidence type="ECO:0000313" key="3">
    <source>
        <dbReference type="Proteomes" id="UP000434957"/>
    </source>
</evidence>
<dbReference type="AlphaFoldDB" id="A0A6A4DZ54"/>
<protein>
    <submittedName>
        <fullName evidence="2">Uncharacterized protein</fullName>
    </submittedName>
</protein>
<organism evidence="2 3">
    <name type="scientific">Phytophthora rubi</name>
    <dbReference type="NCBI Taxonomy" id="129364"/>
    <lineage>
        <taxon>Eukaryota</taxon>
        <taxon>Sar</taxon>
        <taxon>Stramenopiles</taxon>
        <taxon>Oomycota</taxon>
        <taxon>Peronosporomycetes</taxon>
        <taxon>Peronosporales</taxon>
        <taxon>Peronosporaceae</taxon>
        <taxon>Phytophthora</taxon>
    </lineage>
</organism>
<evidence type="ECO:0000313" key="2">
    <source>
        <dbReference type="EMBL" id="KAE9315368.1"/>
    </source>
</evidence>